<name>A0A382ED34_9ZZZZ</name>
<sequence length="139" mass="15024">MRFLPRKNRKPPTVIIVALIDVLMVVLIFMVVSTTFTNQAAVKLVLPESSQAKAAPAVSDSLIVTVGKEPPHFYFGTSAVKAADLEAELKKRTADNPELELSIRADTDAPWGQIIKLMDAAKAAGVMSVKAFTEEPTSE</sequence>
<evidence type="ECO:0008006" key="8">
    <source>
        <dbReference type="Google" id="ProtNLM"/>
    </source>
</evidence>
<dbReference type="InterPro" id="IPR003400">
    <property type="entry name" value="ExbD"/>
</dbReference>
<reference evidence="7" key="1">
    <citation type="submission" date="2018-05" db="EMBL/GenBank/DDBJ databases">
        <authorList>
            <person name="Lanie J.A."/>
            <person name="Ng W.-L."/>
            <person name="Kazmierczak K.M."/>
            <person name="Andrzejewski T.M."/>
            <person name="Davidsen T.M."/>
            <person name="Wayne K.J."/>
            <person name="Tettelin H."/>
            <person name="Glass J.I."/>
            <person name="Rusch D."/>
            <person name="Podicherti R."/>
            <person name="Tsui H.-C.T."/>
            <person name="Winkler M.E."/>
        </authorList>
    </citation>
    <scope>NUCLEOTIDE SEQUENCE</scope>
</reference>
<comment type="subcellular location">
    <subcellularLocation>
        <location evidence="1">Cell membrane</location>
        <topology evidence="1">Single-pass membrane protein</topology>
    </subcellularLocation>
</comment>
<accession>A0A382ED34</accession>
<gene>
    <name evidence="7" type="ORF">METZ01_LOCUS200765</name>
</gene>
<proteinExistence type="predicted"/>
<dbReference type="GO" id="GO:0022857">
    <property type="term" value="F:transmembrane transporter activity"/>
    <property type="evidence" value="ECO:0007669"/>
    <property type="project" value="InterPro"/>
</dbReference>
<keyword evidence="2" id="KW-1003">Cell membrane</keyword>
<evidence type="ECO:0000256" key="3">
    <source>
        <dbReference type="ARBA" id="ARBA00022692"/>
    </source>
</evidence>
<keyword evidence="4 6" id="KW-1133">Transmembrane helix</keyword>
<organism evidence="7">
    <name type="scientific">marine metagenome</name>
    <dbReference type="NCBI Taxonomy" id="408172"/>
    <lineage>
        <taxon>unclassified sequences</taxon>
        <taxon>metagenomes</taxon>
        <taxon>ecological metagenomes</taxon>
    </lineage>
</organism>
<feature type="transmembrane region" description="Helical" evidence="6">
    <location>
        <begin position="12"/>
        <end position="32"/>
    </location>
</feature>
<evidence type="ECO:0000256" key="1">
    <source>
        <dbReference type="ARBA" id="ARBA00004162"/>
    </source>
</evidence>
<evidence type="ECO:0000256" key="5">
    <source>
        <dbReference type="ARBA" id="ARBA00023136"/>
    </source>
</evidence>
<keyword evidence="3 6" id="KW-0812">Transmembrane</keyword>
<evidence type="ECO:0000256" key="4">
    <source>
        <dbReference type="ARBA" id="ARBA00022989"/>
    </source>
</evidence>
<evidence type="ECO:0000256" key="2">
    <source>
        <dbReference type="ARBA" id="ARBA00022475"/>
    </source>
</evidence>
<dbReference type="Pfam" id="PF02472">
    <property type="entry name" value="ExbD"/>
    <property type="match status" value="1"/>
</dbReference>
<evidence type="ECO:0000256" key="6">
    <source>
        <dbReference type="SAM" id="Phobius"/>
    </source>
</evidence>
<dbReference type="PANTHER" id="PTHR30558">
    <property type="entry name" value="EXBD MEMBRANE COMPONENT OF PMF-DRIVEN MACROMOLECULE IMPORT SYSTEM"/>
    <property type="match status" value="1"/>
</dbReference>
<protein>
    <recommendedName>
        <fullName evidence="8">Biopolymer transporter ExbD</fullName>
    </recommendedName>
</protein>
<dbReference type="EMBL" id="UINC01043620">
    <property type="protein sequence ID" value="SVB47911.1"/>
    <property type="molecule type" value="Genomic_DNA"/>
</dbReference>
<evidence type="ECO:0000313" key="7">
    <source>
        <dbReference type="EMBL" id="SVB47911.1"/>
    </source>
</evidence>
<keyword evidence="5 6" id="KW-0472">Membrane</keyword>
<dbReference type="AlphaFoldDB" id="A0A382ED34"/>
<dbReference type="Gene3D" id="3.30.420.270">
    <property type="match status" value="1"/>
</dbReference>
<dbReference type="GO" id="GO:0005886">
    <property type="term" value="C:plasma membrane"/>
    <property type="evidence" value="ECO:0007669"/>
    <property type="project" value="UniProtKB-SubCell"/>
</dbReference>